<gene>
    <name evidence="3" type="ORF">DX914_04080</name>
</gene>
<dbReference type="InterPro" id="IPR000868">
    <property type="entry name" value="Isochorismatase-like_dom"/>
</dbReference>
<dbReference type="InterPro" id="IPR050272">
    <property type="entry name" value="Isochorismatase-like_hydrls"/>
</dbReference>
<dbReference type="Proteomes" id="UP000264492">
    <property type="component" value="Unassembled WGS sequence"/>
</dbReference>
<evidence type="ECO:0000313" key="4">
    <source>
        <dbReference type="Proteomes" id="UP000264492"/>
    </source>
</evidence>
<dbReference type="Gene3D" id="3.40.50.850">
    <property type="entry name" value="Isochorismatase-like"/>
    <property type="match status" value="1"/>
</dbReference>
<dbReference type="OrthoDB" id="9807387at2"/>
<evidence type="ECO:0000259" key="2">
    <source>
        <dbReference type="Pfam" id="PF00857"/>
    </source>
</evidence>
<dbReference type="Pfam" id="PF00857">
    <property type="entry name" value="Isochorismatase"/>
    <property type="match status" value="1"/>
</dbReference>
<name>A0A371K330_9GAMM</name>
<dbReference type="RefSeq" id="WP_115857767.1">
    <property type="nucleotide sequence ID" value="NZ_QTSU01000001.1"/>
</dbReference>
<dbReference type="PANTHER" id="PTHR43540:SF6">
    <property type="entry name" value="ISOCHORISMATASE-LIKE DOMAIN-CONTAINING PROTEIN"/>
    <property type="match status" value="1"/>
</dbReference>
<keyword evidence="4" id="KW-1185">Reference proteome</keyword>
<evidence type="ECO:0000313" key="3">
    <source>
        <dbReference type="EMBL" id="RDZ28326.1"/>
    </source>
</evidence>
<feature type="domain" description="Isochorismatase-like" evidence="2">
    <location>
        <begin position="17"/>
        <end position="177"/>
    </location>
</feature>
<sequence>MAKAARPSPRRKPTTASALLLVDMINAFDFPGGDALARAALPCARRIAGLKSRMTALGLPIIYANDNYGQWRSDFRQVVATCGDSELGAPLIKLLHPQADDYFVLKPAHSAFHDTPLQALLERLGVSKLVITGIATDSCVLATSLEGHMRHYRLYVPEDCTAALTPARKARALRLLRETLEVDARKSAWITQREMTGD</sequence>
<evidence type="ECO:0000256" key="1">
    <source>
        <dbReference type="ARBA" id="ARBA00022801"/>
    </source>
</evidence>
<dbReference type="AlphaFoldDB" id="A0A371K330"/>
<dbReference type="SUPFAM" id="SSF52499">
    <property type="entry name" value="Isochorismatase-like hydrolases"/>
    <property type="match status" value="1"/>
</dbReference>
<dbReference type="CDD" id="cd00431">
    <property type="entry name" value="cysteine_hydrolases"/>
    <property type="match status" value="1"/>
</dbReference>
<dbReference type="GO" id="GO:0016787">
    <property type="term" value="F:hydrolase activity"/>
    <property type="evidence" value="ECO:0007669"/>
    <property type="project" value="UniProtKB-KW"/>
</dbReference>
<accession>A0A371K330</accession>
<dbReference type="InterPro" id="IPR036380">
    <property type="entry name" value="Isochorismatase-like_sf"/>
</dbReference>
<reference evidence="3 4" key="1">
    <citation type="submission" date="2018-08" db="EMBL/GenBank/DDBJ databases">
        <title>Lysobacter sp. zong2l5, whole genome shotgun sequence.</title>
        <authorList>
            <person name="Zhang X."/>
            <person name="Feng G."/>
            <person name="Zhu H."/>
        </authorList>
    </citation>
    <scope>NUCLEOTIDE SEQUENCE [LARGE SCALE GENOMIC DNA]</scope>
    <source>
        <strain evidence="4">zong2l5</strain>
    </source>
</reference>
<dbReference type="PANTHER" id="PTHR43540">
    <property type="entry name" value="PEROXYUREIDOACRYLATE/UREIDOACRYLATE AMIDOHYDROLASE-RELATED"/>
    <property type="match status" value="1"/>
</dbReference>
<organism evidence="3 4">
    <name type="scientific">Lysobacter silvisoli</name>
    <dbReference type="NCBI Taxonomy" id="2293254"/>
    <lineage>
        <taxon>Bacteria</taxon>
        <taxon>Pseudomonadati</taxon>
        <taxon>Pseudomonadota</taxon>
        <taxon>Gammaproteobacteria</taxon>
        <taxon>Lysobacterales</taxon>
        <taxon>Lysobacteraceae</taxon>
        <taxon>Lysobacter</taxon>
    </lineage>
</organism>
<proteinExistence type="predicted"/>
<comment type="caution">
    <text evidence="3">The sequence shown here is derived from an EMBL/GenBank/DDBJ whole genome shotgun (WGS) entry which is preliminary data.</text>
</comment>
<dbReference type="EMBL" id="QTSU01000001">
    <property type="protein sequence ID" value="RDZ28326.1"/>
    <property type="molecule type" value="Genomic_DNA"/>
</dbReference>
<protein>
    <submittedName>
        <fullName evidence="3">Cysteine hydrolase</fullName>
    </submittedName>
</protein>
<keyword evidence="1 3" id="KW-0378">Hydrolase</keyword>